<accession>A0A1D1W823</accession>
<keyword evidence="3" id="KW-1185">Reference proteome</keyword>
<keyword evidence="1" id="KW-0812">Transmembrane</keyword>
<evidence type="ECO:0000313" key="3">
    <source>
        <dbReference type="Proteomes" id="UP000186922"/>
    </source>
</evidence>
<dbReference type="Proteomes" id="UP000186922">
    <property type="component" value="Unassembled WGS sequence"/>
</dbReference>
<dbReference type="AlphaFoldDB" id="A0A1D1W823"/>
<gene>
    <name evidence="2" type="primary">RvY_17479-1</name>
    <name evidence="2" type="synonym">RvY_17479.1</name>
    <name evidence="2" type="ORF">RvY_17479</name>
</gene>
<comment type="caution">
    <text evidence="2">The sequence shown here is derived from an EMBL/GenBank/DDBJ whole genome shotgun (WGS) entry which is preliminary data.</text>
</comment>
<evidence type="ECO:0000256" key="1">
    <source>
        <dbReference type="SAM" id="Phobius"/>
    </source>
</evidence>
<dbReference type="EMBL" id="BDGG01000015">
    <property type="protein sequence ID" value="GAV07664.1"/>
    <property type="molecule type" value="Genomic_DNA"/>
</dbReference>
<organism evidence="2 3">
    <name type="scientific">Ramazzottius varieornatus</name>
    <name type="common">Water bear</name>
    <name type="synonym">Tardigrade</name>
    <dbReference type="NCBI Taxonomy" id="947166"/>
    <lineage>
        <taxon>Eukaryota</taxon>
        <taxon>Metazoa</taxon>
        <taxon>Ecdysozoa</taxon>
        <taxon>Tardigrada</taxon>
        <taxon>Eutardigrada</taxon>
        <taxon>Parachela</taxon>
        <taxon>Hypsibioidea</taxon>
        <taxon>Ramazzottiidae</taxon>
        <taxon>Ramazzottius</taxon>
    </lineage>
</organism>
<feature type="transmembrane region" description="Helical" evidence="1">
    <location>
        <begin position="34"/>
        <end position="51"/>
    </location>
</feature>
<dbReference type="OrthoDB" id="10452428at2759"/>
<feature type="transmembrane region" description="Helical" evidence="1">
    <location>
        <begin position="63"/>
        <end position="82"/>
    </location>
</feature>
<keyword evidence="1" id="KW-1133">Transmembrane helix</keyword>
<proteinExistence type="predicted"/>
<name>A0A1D1W823_RAMVA</name>
<reference evidence="2 3" key="1">
    <citation type="journal article" date="2016" name="Nat. Commun.">
        <title>Extremotolerant tardigrade genome and improved radiotolerance of human cultured cells by tardigrade-unique protein.</title>
        <authorList>
            <person name="Hashimoto T."/>
            <person name="Horikawa D.D."/>
            <person name="Saito Y."/>
            <person name="Kuwahara H."/>
            <person name="Kozuka-Hata H."/>
            <person name="Shin-I T."/>
            <person name="Minakuchi Y."/>
            <person name="Ohishi K."/>
            <person name="Motoyama A."/>
            <person name="Aizu T."/>
            <person name="Enomoto A."/>
            <person name="Kondo K."/>
            <person name="Tanaka S."/>
            <person name="Hara Y."/>
            <person name="Koshikawa S."/>
            <person name="Sagara H."/>
            <person name="Miura T."/>
            <person name="Yokobori S."/>
            <person name="Miyagawa K."/>
            <person name="Suzuki Y."/>
            <person name="Kubo T."/>
            <person name="Oyama M."/>
            <person name="Kohara Y."/>
            <person name="Fujiyama A."/>
            <person name="Arakawa K."/>
            <person name="Katayama T."/>
            <person name="Toyoda A."/>
            <person name="Kunieda T."/>
        </authorList>
    </citation>
    <scope>NUCLEOTIDE SEQUENCE [LARGE SCALE GENOMIC DNA]</scope>
    <source>
        <strain evidence="2 3">YOKOZUNA-1</strain>
    </source>
</reference>
<keyword evidence="1" id="KW-0472">Membrane</keyword>
<protein>
    <submittedName>
        <fullName evidence="2">Uncharacterized protein</fullName>
    </submittedName>
</protein>
<sequence>MLDYFLIGMISAVSAFVGSVLSKDPHVSEFLSDMSFLVMYAMLAVCCSQMICNSLKFSAKNPGSVMVMAATVLVGVLAMATCHNNKLVMSLANSFVPLKDTITNYASSFWRNQQTVVKGVKV</sequence>
<evidence type="ECO:0000313" key="2">
    <source>
        <dbReference type="EMBL" id="GAV07664.1"/>
    </source>
</evidence>
<feature type="transmembrane region" description="Helical" evidence="1">
    <location>
        <begin position="6"/>
        <end position="22"/>
    </location>
</feature>